<keyword evidence="3" id="KW-0233">DNA recombination</keyword>
<evidence type="ECO:0000313" key="8">
    <source>
        <dbReference type="Proteomes" id="UP000186156"/>
    </source>
</evidence>
<dbReference type="InterPro" id="IPR011010">
    <property type="entry name" value="DNA_brk_join_enz"/>
</dbReference>
<dbReference type="RefSeq" id="WP_076348979.1">
    <property type="nucleotide sequence ID" value="NZ_FTOO01000014.1"/>
</dbReference>
<evidence type="ECO:0000256" key="4">
    <source>
        <dbReference type="PROSITE-ProRule" id="PRU01248"/>
    </source>
</evidence>
<dbReference type="Gene3D" id="1.10.150.130">
    <property type="match status" value="1"/>
</dbReference>
<gene>
    <name evidence="7" type="ORF">SAMN05421799_11440</name>
</gene>
<dbReference type="GO" id="GO:0003677">
    <property type="term" value="F:DNA binding"/>
    <property type="evidence" value="ECO:0007669"/>
    <property type="project" value="UniProtKB-UniRule"/>
</dbReference>
<dbReference type="PANTHER" id="PTHR34605">
    <property type="entry name" value="PHAGE_INTEGRASE DOMAIN-CONTAINING PROTEIN"/>
    <property type="match status" value="1"/>
</dbReference>
<dbReference type="GO" id="GO:0015074">
    <property type="term" value="P:DNA integration"/>
    <property type="evidence" value="ECO:0007669"/>
    <property type="project" value="UniProtKB-KW"/>
</dbReference>
<dbReference type="OrthoDB" id="9815875at2"/>
<keyword evidence="1" id="KW-0229">DNA integration</keyword>
<reference evidence="8" key="1">
    <citation type="submission" date="2017-01" db="EMBL/GenBank/DDBJ databases">
        <authorList>
            <person name="Varghese N."/>
            <person name="Submissions S."/>
        </authorList>
    </citation>
    <scope>NUCLEOTIDE SEQUENCE [LARGE SCALE GENOMIC DNA]</scope>
    <source>
        <strain evidence="8">DSM 16176</strain>
    </source>
</reference>
<name>A0A1N7PKM7_9BACL</name>
<dbReference type="GO" id="GO:0006310">
    <property type="term" value="P:DNA recombination"/>
    <property type="evidence" value="ECO:0007669"/>
    <property type="project" value="UniProtKB-KW"/>
</dbReference>
<dbReference type="STRING" id="252246.SAMN05421799_11440"/>
<dbReference type="Gene3D" id="1.10.443.10">
    <property type="entry name" value="Intergrase catalytic core"/>
    <property type="match status" value="1"/>
</dbReference>
<evidence type="ECO:0000256" key="1">
    <source>
        <dbReference type="ARBA" id="ARBA00022908"/>
    </source>
</evidence>
<dbReference type="InterPro" id="IPR004107">
    <property type="entry name" value="Integrase_SAM-like_N"/>
</dbReference>
<sequence>MQEIMDTNASSTIHVGLTELSASANKYVLNSKARNTVRAYQSDWRSFCTWCDERHLSSLPAEPKTVALYLSDMADRGYRTSTIGRHMISIGLAHRTKGFPSPTSDETVRAVWRGIRNTLGVAPHGKLPILVEDLRRMLQHAPNDLMGLRDRALLLIGFAGAFRRSEIVALNVEDVEFVREGLVITLRRSKTDQEGEGRKVGIPYGSFIETCPVRALQAWLTTTSIESGPLFRPVSKAHDVRDARLSDKTVARIVKRYVRLIGLDQRHYAGHSLRVGLATSAAMVGVSERDIMAQTGHKSPMMVRRYIRDSNLFRSNAAARIGL</sequence>
<evidence type="ECO:0000259" key="6">
    <source>
        <dbReference type="PROSITE" id="PS51900"/>
    </source>
</evidence>
<dbReference type="SUPFAM" id="SSF56349">
    <property type="entry name" value="DNA breaking-rejoining enzymes"/>
    <property type="match status" value="1"/>
</dbReference>
<dbReference type="AlphaFoldDB" id="A0A1N7PKM7"/>
<evidence type="ECO:0000259" key="5">
    <source>
        <dbReference type="PROSITE" id="PS51898"/>
    </source>
</evidence>
<proteinExistence type="predicted"/>
<dbReference type="PROSITE" id="PS51898">
    <property type="entry name" value="TYR_RECOMBINASE"/>
    <property type="match status" value="1"/>
</dbReference>
<dbReference type="Pfam" id="PF00589">
    <property type="entry name" value="Phage_integrase"/>
    <property type="match status" value="1"/>
</dbReference>
<feature type="domain" description="Tyr recombinase" evidence="5">
    <location>
        <begin position="124"/>
        <end position="319"/>
    </location>
</feature>
<evidence type="ECO:0000313" key="7">
    <source>
        <dbReference type="EMBL" id="SIT11067.1"/>
    </source>
</evidence>
<feature type="domain" description="Core-binding (CB)" evidence="6">
    <location>
        <begin position="18"/>
        <end position="98"/>
    </location>
</feature>
<dbReference type="PANTHER" id="PTHR34605:SF4">
    <property type="entry name" value="DNA ADENINE METHYLTRANSFERASE"/>
    <property type="match status" value="1"/>
</dbReference>
<dbReference type="EMBL" id="FTOO01000014">
    <property type="protein sequence ID" value="SIT11067.1"/>
    <property type="molecule type" value="Genomic_DNA"/>
</dbReference>
<evidence type="ECO:0000256" key="2">
    <source>
        <dbReference type="ARBA" id="ARBA00023125"/>
    </source>
</evidence>
<dbReference type="InterPro" id="IPR044068">
    <property type="entry name" value="CB"/>
</dbReference>
<evidence type="ECO:0000256" key="3">
    <source>
        <dbReference type="ARBA" id="ARBA00023172"/>
    </source>
</evidence>
<dbReference type="CDD" id="cd00799">
    <property type="entry name" value="INT_Cre_C"/>
    <property type="match status" value="1"/>
</dbReference>
<keyword evidence="2 4" id="KW-0238">DNA-binding</keyword>
<dbReference type="SUPFAM" id="SSF47823">
    <property type="entry name" value="lambda integrase-like, N-terminal domain"/>
    <property type="match status" value="1"/>
</dbReference>
<protein>
    <submittedName>
        <fullName evidence="7">Site-specific recombinase XerD</fullName>
    </submittedName>
</protein>
<dbReference type="InterPro" id="IPR052925">
    <property type="entry name" value="Phage_Integrase-like_Recomb"/>
</dbReference>
<dbReference type="InterPro" id="IPR010998">
    <property type="entry name" value="Integrase_recombinase_N"/>
</dbReference>
<dbReference type="InterPro" id="IPR013762">
    <property type="entry name" value="Integrase-like_cat_sf"/>
</dbReference>
<accession>A0A1N7PKM7</accession>
<keyword evidence="8" id="KW-1185">Reference proteome</keyword>
<dbReference type="Proteomes" id="UP000186156">
    <property type="component" value="Unassembled WGS sequence"/>
</dbReference>
<dbReference type="PROSITE" id="PS51900">
    <property type="entry name" value="CB"/>
    <property type="match status" value="1"/>
</dbReference>
<dbReference type="Pfam" id="PF02899">
    <property type="entry name" value="Phage_int_SAM_1"/>
    <property type="match status" value="1"/>
</dbReference>
<organism evidence="7 8">
    <name type="scientific">Alicyclobacillus vulcanalis</name>
    <dbReference type="NCBI Taxonomy" id="252246"/>
    <lineage>
        <taxon>Bacteria</taxon>
        <taxon>Bacillati</taxon>
        <taxon>Bacillota</taxon>
        <taxon>Bacilli</taxon>
        <taxon>Bacillales</taxon>
        <taxon>Alicyclobacillaceae</taxon>
        <taxon>Alicyclobacillus</taxon>
    </lineage>
</organism>
<dbReference type="InterPro" id="IPR002104">
    <property type="entry name" value="Integrase_catalytic"/>
</dbReference>